<dbReference type="Proteomes" id="UP001589890">
    <property type="component" value="Unassembled WGS sequence"/>
</dbReference>
<dbReference type="PANTHER" id="PTHR38445">
    <property type="entry name" value="HTH-TYPE TRANSCRIPTIONAL REPRESSOR YTRA"/>
    <property type="match status" value="1"/>
</dbReference>
<accession>A0ABV6QTN4</accession>
<protein>
    <submittedName>
        <fullName evidence="6">GntR family transcriptional regulator</fullName>
    </submittedName>
</protein>
<keyword evidence="2" id="KW-0238">DNA-binding</keyword>
<dbReference type="RefSeq" id="WP_380053337.1">
    <property type="nucleotide sequence ID" value="NZ_JBHLTC010000036.1"/>
</dbReference>
<evidence type="ECO:0000313" key="6">
    <source>
        <dbReference type="EMBL" id="MFC0627986.1"/>
    </source>
</evidence>
<gene>
    <name evidence="6" type="ORF">ACFFGN_28190</name>
</gene>
<sequence>MFDDRSPIYLQIAEQIKNDIVTGALGEDEQVMSTNQYAAFYRINPATAAKGFAQLVDEGVLYKKRGIGMFVSPNARELLRSGRRESFFAEVVDPMIAEAHAIGVPLADVIRRIEHHETTPAPGSAETTASGSAEATAASGTSKVETSKVEGAK</sequence>
<evidence type="ECO:0000256" key="2">
    <source>
        <dbReference type="ARBA" id="ARBA00023125"/>
    </source>
</evidence>
<name>A0ABV6QTN4_9ACTN</name>
<dbReference type="CDD" id="cd07377">
    <property type="entry name" value="WHTH_GntR"/>
    <property type="match status" value="1"/>
</dbReference>
<dbReference type="Gene3D" id="1.10.10.10">
    <property type="entry name" value="Winged helix-like DNA-binding domain superfamily/Winged helix DNA-binding domain"/>
    <property type="match status" value="1"/>
</dbReference>
<evidence type="ECO:0000256" key="1">
    <source>
        <dbReference type="ARBA" id="ARBA00023015"/>
    </source>
</evidence>
<dbReference type="PANTHER" id="PTHR38445:SF10">
    <property type="entry name" value="GNTR-FAMILY TRANSCRIPTIONAL REGULATOR"/>
    <property type="match status" value="1"/>
</dbReference>
<keyword evidence="3" id="KW-0804">Transcription</keyword>
<feature type="domain" description="HTH gntR-type" evidence="5">
    <location>
        <begin position="6"/>
        <end position="74"/>
    </location>
</feature>
<feature type="region of interest" description="Disordered" evidence="4">
    <location>
        <begin position="117"/>
        <end position="153"/>
    </location>
</feature>
<proteinExistence type="predicted"/>
<dbReference type="EMBL" id="JBHLTC010000036">
    <property type="protein sequence ID" value="MFC0627986.1"/>
    <property type="molecule type" value="Genomic_DNA"/>
</dbReference>
<dbReference type="InterPro" id="IPR000524">
    <property type="entry name" value="Tscrpt_reg_HTH_GntR"/>
</dbReference>
<evidence type="ECO:0000313" key="7">
    <source>
        <dbReference type="Proteomes" id="UP001589890"/>
    </source>
</evidence>
<dbReference type="PROSITE" id="PS50949">
    <property type="entry name" value="HTH_GNTR"/>
    <property type="match status" value="1"/>
</dbReference>
<organism evidence="6 7">
    <name type="scientific">Kribbella deserti</name>
    <dbReference type="NCBI Taxonomy" id="1926257"/>
    <lineage>
        <taxon>Bacteria</taxon>
        <taxon>Bacillati</taxon>
        <taxon>Actinomycetota</taxon>
        <taxon>Actinomycetes</taxon>
        <taxon>Propionibacteriales</taxon>
        <taxon>Kribbellaceae</taxon>
        <taxon>Kribbella</taxon>
    </lineage>
</organism>
<reference evidence="6 7" key="1">
    <citation type="submission" date="2024-09" db="EMBL/GenBank/DDBJ databases">
        <authorList>
            <person name="Sun Q."/>
            <person name="Mori K."/>
        </authorList>
    </citation>
    <scope>NUCLEOTIDE SEQUENCE [LARGE SCALE GENOMIC DNA]</scope>
    <source>
        <strain evidence="6 7">CGMCC 1.15906</strain>
    </source>
</reference>
<dbReference type="SMART" id="SM00345">
    <property type="entry name" value="HTH_GNTR"/>
    <property type="match status" value="1"/>
</dbReference>
<keyword evidence="1" id="KW-0805">Transcription regulation</keyword>
<evidence type="ECO:0000256" key="3">
    <source>
        <dbReference type="ARBA" id="ARBA00023163"/>
    </source>
</evidence>
<comment type="caution">
    <text evidence="6">The sequence shown here is derived from an EMBL/GenBank/DDBJ whole genome shotgun (WGS) entry which is preliminary data.</text>
</comment>
<dbReference type="InterPro" id="IPR036388">
    <property type="entry name" value="WH-like_DNA-bd_sf"/>
</dbReference>
<dbReference type="SUPFAM" id="SSF46785">
    <property type="entry name" value="Winged helix' DNA-binding domain"/>
    <property type="match status" value="1"/>
</dbReference>
<dbReference type="InterPro" id="IPR036390">
    <property type="entry name" value="WH_DNA-bd_sf"/>
</dbReference>
<feature type="compositionally biased region" description="Low complexity" evidence="4">
    <location>
        <begin position="123"/>
        <end position="142"/>
    </location>
</feature>
<evidence type="ECO:0000256" key="4">
    <source>
        <dbReference type="SAM" id="MobiDB-lite"/>
    </source>
</evidence>
<keyword evidence="7" id="KW-1185">Reference proteome</keyword>
<evidence type="ECO:0000259" key="5">
    <source>
        <dbReference type="PROSITE" id="PS50949"/>
    </source>
</evidence>